<dbReference type="OrthoDB" id="2314748at2759"/>
<evidence type="ECO:0000256" key="1">
    <source>
        <dbReference type="ARBA" id="ARBA00022741"/>
    </source>
</evidence>
<dbReference type="InterPro" id="IPR020635">
    <property type="entry name" value="Tyr_kinase_cat_dom"/>
</dbReference>
<proteinExistence type="predicted"/>
<dbReference type="GO" id="GO:0007166">
    <property type="term" value="P:cell surface receptor signaling pathway"/>
    <property type="evidence" value="ECO:0007669"/>
    <property type="project" value="InterPro"/>
</dbReference>
<dbReference type="GO" id="GO:0004713">
    <property type="term" value="F:protein tyrosine kinase activity"/>
    <property type="evidence" value="ECO:0007669"/>
    <property type="project" value="InterPro"/>
</dbReference>
<dbReference type="GO" id="GO:0097527">
    <property type="term" value="P:necroptotic signaling pathway"/>
    <property type="evidence" value="ECO:0007669"/>
    <property type="project" value="TreeGrafter"/>
</dbReference>
<dbReference type="Proteomes" id="UP000265703">
    <property type="component" value="Unassembled WGS sequence"/>
</dbReference>
<keyword evidence="2" id="KW-0067">ATP-binding</keyword>
<dbReference type="EMBL" id="QKYT01000002">
    <property type="protein sequence ID" value="RIA99651.1"/>
    <property type="molecule type" value="Genomic_DNA"/>
</dbReference>
<reference evidence="4 5" key="1">
    <citation type="submission" date="2018-06" db="EMBL/GenBank/DDBJ databases">
        <title>Comparative genomics reveals the genomic features of Rhizophagus irregularis, R. cerebriforme, R. diaphanum and Gigaspora rosea, and their symbiotic lifestyle signature.</title>
        <authorList>
            <person name="Morin E."/>
            <person name="San Clemente H."/>
            <person name="Chen E.C.H."/>
            <person name="De La Providencia I."/>
            <person name="Hainaut M."/>
            <person name="Kuo A."/>
            <person name="Kohler A."/>
            <person name="Murat C."/>
            <person name="Tang N."/>
            <person name="Roy S."/>
            <person name="Loubradou J."/>
            <person name="Henrissat B."/>
            <person name="Grigoriev I.V."/>
            <person name="Corradi N."/>
            <person name="Roux C."/>
            <person name="Martin F.M."/>
        </authorList>
    </citation>
    <scope>NUCLEOTIDE SEQUENCE [LARGE SCALE GENOMIC DNA]</scope>
    <source>
        <strain evidence="4 5">DAOM 227022</strain>
    </source>
</reference>
<name>A0A397TWV3_9GLOM</name>
<dbReference type="SMART" id="SM00219">
    <property type="entry name" value="TyrKc"/>
    <property type="match status" value="1"/>
</dbReference>
<evidence type="ECO:0000259" key="3">
    <source>
        <dbReference type="PROSITE" id="PS50011"/>
    </source>
</evidence>
<dbReference type="PROSITE" id="PS00109">
    <property type="entry name" value="PROTEIN_KINASE_TYR"/>
    <property type="match status" value="1"/>
</dbReference>
<dbReference type="Gene3D" id="1.10.510.10">
    <property type="entry name" value="Transferase(Phosphotransferase) domain 1"/>
    <property type="match status" value="1"/>
</dbReference>
<dbReference type="InterPro" id="IPR036537">
    <property type="entry name" value="Adaptor_Cbl_N_dom_sf"/>
</dbReference>
<sequence length="611" mass="71221">MSDILPFTQFLPLVKDVADILNKVIDLYSTAQHNKRITKLLIERIAAANSAIMILREEDLYSSRHYINLQKFVEVLQKMKNYSEEITQYSKVQKFLGAQKIEEKFTDLCKDYENGIRVLNLNLMIDFNIRADRDKKDLQDDLKELQKFQSALAESISYTNKKMDNMDKKVSEIVEKVSTMANTMQSLGEKGNQTKIDSIFHESPLPFQDYEETKIFRGDKLRKYINVKTREGFAFKSIEKDNRDMIKNQVTILKKLKDCQNIIHFYGFTYDESNMNYYLITEWAENKNLREYIKENGPGKIGMKVRLGFAYDIAKGLNFLNAVKIVHRDIRSENIVITDRNIAKITNFKVSRAFESATNNLAVDKECVRHSSPEMLRRGMTGEVVDKDRKKKYDTKCEVYSFGILLWEIAECKTPYEKYDDFMEITQKVVSGYREPFTPNSGIPEEYQELVNDAVHQNPGKRPIFSQMLTTLQDIFNNYDPEKSTKRKTVKKVPERKDSVVFSWSSFNYLTIEKAVEEHNTKKNGIDKNILYKCFDTYANMGNPKAKYWKAYYIVKGWSDLKCSTDEKNKIAAELFKEAADRGDAYPDAQLRYALMVMQGKGYLYITLVHI</sequence>
<dbReference type="Gene3D" id="1.25.40.10">
    <property type="entry name" value="Tetratricopeptide repeat domain"/>
    <property type="match status" value="1"/>
</dbReference>
<evidence type="ECO:0000313" key="4">
    <source>
        <dbReference type="EMBL" id="RIA99651.1"/>
    </source>
</evidence>
<dbReference type="InterPro" id="IPR011009">
    <property type="entry name" value="Kinase-like_dom_sf"/>
</dbReference>
<dbReference type="InterPro" id="IPR001245">
    <property type="entry name" value="Ser-Thr/Tyr_kinase_cat_dom"/>
</dbReference>
<gene>
    <name evidence="4" type="ORF">C1645_800528</name>
</gene>
<dbReference type="PANTHER" id="PTHR44329:SF298">
    <property type="entry name" value="MIXED LINEAGE KINASE DOMAIN-LIKE PROTEIN"/>
    <property type="match status" value="1"/>
</dbReference>
<dbReference type="InterPro" id="IPR008266">
    <property type="entry name" value="Tyr_kinase_AS"/>
</dbReference>
<protein>
    <submittedName>
        <fullName evidence="4">Kinase-like domain-containing protein</fullName>
    </submittedName>
</protein>
<keyword evidence="1" id="KW-0547">Nucleotide-binding</keyword>
<dbReference type="InterPro" id="IPR011990">
    <property type="entry name" value="TPR-like_helical_dom_sf"/>
</dbReference>
<dbReference type="Gene3D" id="1.20.930.20">
    <property type="entry name" value="Adaptor protein Cbl, N-terminal domain"/>
    <property type="match status" value="1"/>
</dbReference>
<dbReference type="SUPFAM" id="SSF81901">
    <property type="entry name" value="HCP-like"/>
    <property type="match status" value="1"/>
</dbReference>
<accession>A0A397TWV3</accession>
<dbReference type="PROSITE" id="PS50011">
    <property type="entry name" value="PROTEIN_KINASE_DOM"/>
    <property type="match status" value="1"/>
</dbReference>
<dbReference type="InterPro" id="IPR000719">
    <property type="entry name" value="Prot_kinase_dom"/>
</dbReference>
<dbReference type="STRING" id="658196.A0A397TWV3"/>
<keyword evidence="5" id="KW-1185">Reference proteome</keyword>
<dbReference type="AlphaFoldDB" id="A0A397TWV3"/>
<dbReference type="PANTHER" id="PTHR44329">
    <property type="entry name" value="SERINE/THREONINE-PROTEIN KINASE TNNI3K-RELATED"/>
    <property type="match status" value="1"/>
</dbReference>
<dbReference type="CDD" id="cd21037">
    <property type="entry name" value="MLKL_NTD"/>
    <property type="match status" value="1"/>
</dbReference>
<comment type="caution">
    <text evidence="4">The sequence shown here is derived from an EMBL/GenBank/DDBJ whole genome shotgun (WGS) entry which is preliminary data.</text>
</comment>
<evidence type="ECO:0000313" key="5">
    <source>
        <dbReference type="Proteomes" id="UP000265703"/>
    </source>
</evidence>
<dbReference type="InterPro" id="IPR051681">
    <property type="entry name" value="Ser/Thr_Kinases-Pseudokinases"/>
</dbReference>
<feature type="domain" description="Protein kinase" evidence="3">
    <location>
        <begin position="210"/>
        <end position="476"/>
    </location>
</feature>
<organism evidence="4 5">
    <name type="scientific">Glomus cerebriforme</name>
    <dbReference type="NCBI Taxonomy" id="658196"/>
    <lineage>
        <taxon>Eukaryota</taxon>
        <taxon>Fungi</taxon>
        <taxon>Fungi incertae sedis</taxon>
        <taxon>Mucoromycota</taxon>
        <taxon>Glomeromycotina</taxon>
        <taxon>Glomeromycetes</taxon>
        <taxon>Glomerales</taxon>
        <taxon>Glomeraceae</taxon>
        <taxon>Glomus</taxon>
    </lineage>
</organism>
<keyword evidence="4" id="KW-0418">Kinase</keyword>
<evidence type="ECO:0000256" key="2">
    <source>
        <dbReference type="ARBA" id="ARBA00022840"/>
    </source>
</evidence>
<keyword evidence="4" id="KW-0808">Transferase</keyword>
<dbReference type="SUPFAM" id="SSF56112">
    <property type="entry name" value="Protein kinase-like (PK-like)"/>
    <property type="match status" value="1"/>
</dbReference>
<dbReference type="Pfam" id="PF07714">
    <property type="entry name" value="PK_Tyr_Ser-Thr"/>
    <property type="match status" value="1"/>
</dbReference>
<dbReference type="GO" id="GO:0005524">
    <property type="term" value="F:ATP binding"/>
    <property type="evidence" value="ECO:0007669"/>
    <property type="project" value="UniProtKB-KW"/>
</dbReference>
<dbReference type="InterPro" id="IPR059179">
    <property type="entry name" value="MLKL-like_MCAfunc"/>
</dbReference>